<reference evidence="2 3" key="1">
    <citation type="submission" date="2020-12" db="EMBL/GenBank/DDBJ databases">
        <title>Sphingomonas sp.</title>
        <authorList>
            <person name="Kim M.K."/>
        </authorList>
    </citation>
    <scope>NUCLEOTIDE SEQUENCE [LARGE SCALE GENOMIC DNA]</scope>
    <source>
        <strain evidence="2 3">BT552</strain>
    </source>
</reference>
<proteinExistence type="predicted"/>
<evidence type="ECO:0000313" key="3">
    <source>
        <dbReference type="Proteomes" id="UP000763641"/>
    </source>
</evidence>
<gene>
    <name evidence="2" type="ORF">ILT43_14155</name>
</gene>
<evidence type="ECO:0008006" key="4">
    <source>
        <dbReference type="Google" id="ProtNLM"/>
    </source>
</evidence>
<evidence type="ECO:0000313" key="2">
    <source>
        <dbReference type="EMBL" id="MBM6577521.1"/>
    </source>
</evidence>
<name>A0ABS2D9B8_9SPHN</name>
<dbReference type="Proteomes" id="UP000763641">
    <property type="component" value="Unassembled WGS sequence"/>
</dbReference>
<feature type="signal peptide" evidence="1">
    <location>
        <begin position="1"/>
        <end position="21"/>
    </location>
</feature>
<keyword evidence="3" id="KW-1185">Reference proteome</keyword>
<sequence length="135" mass="13668">MLKTMLALVALVAAASAPAQTTDAGGACARLAAQTGLKQQSDGSWRANMLGGVGAALFGGTTGATFQVQPIEGSTAEQALEKACQQERAAIACRVSGPARIIVGTKRGNASIDLASGETAEVGMKGRYLTCRRGK</sequence>
<protein>
    <recommendedName>
        <fullName evidence="4">DUF4189 domain-containing protein</fullName>
    </recommendedName>
</protein>
<feature type="chain" id="PRO_5046463714" description="DUF4189 domain-containing protein" evidence="1">
    <location>
        <begin position="22"/>
        <end position="135"/>
    </location>
</feature>
<comment type="caution">
    <text evidence="2">The sequence shown here is derived from an EMBL/GenBank/DDBJ whole genome shotgun (WGS) entry which is preliminary data.</text>
</comment>
<accession>A0ABS2D9B8</accession>
<organism evidence="2 3">
    <name type="scientific">Sphingomonas longa</name>
    <dbReference type="NCBI Taxonomy" id="2778730"/>
    <lineage>
        <taxon>Bacteria</taxon>
        <taxon>Pseudomonadati</taxon>
        <taxon>Pseudomonadota</taxon>
        <taxon>Alphaproteobacteria</taxon>
        <taxon>Sphingomonadales</taxon>
        <taxon>Sphingomonadaceae</taxon>
        <taxon>Sphingomonas</taxon>
    </lineage>
</organism>
<evidence type="ECO:0000256" key="1">
    <source>
        <dbReference type="SAM" id="SignalP"/>
    </source>
</evidence>
<dbReference type="RefSeq" id="WP_204199626.1">
    <property type="nucleotide sequence ID" value="NZ_JAFEMC010000004.1"/>
</dbReference>
<keyword evidence="1" id="KW-0732">Signal</keyword>
<dbReference type="EMBL" id="JAFEMC010000004">
    <property type="protein sequence ID" value="MBM6577521.1"/>
    <property type="molecule type" value="Genomic_DNA"/>
</dbReference>